<reference evidence="11" key="1">
    <citation type="submission" date="2019-01" db="EMBL/GenBank/DDBJ databases">
        <title>Gri0909 isolated from a small marine red alga.</title>
        <authorList>
            <person name="Kim J."/>
            <person name="Jeong S.E."/>
            <person name="Jeon C.O."/>
        </authorList>
    </citation>
    <scope>NUCLEOTIDE SEQUENCE [LARGE SCALE GENOMIC DNA]</scope>
    <source>
        <strain evidence="11">Gri0909</strain>
    </source>
</reference>
<dbReference type="FunFam" id="3.30.70.580:FF:000001">
    <property type="entry name" value="tRNA pseudouridine synthase A"/>
    <property type="match status" value="1"/>
</dbReference>
<dbReference type="EC" id="5.4.99.12" evidence="4"/>
<dbReference type="GO" id="GO:0003723">
    <property type="term" value="F:RNA binding"/>
    <property type="evidence" value="ECO:0007669"/>
    <property type="project" value="InterPro"/>
</dbReference>
<dbReference type="SUPFAM" id="SSF55120">
    <property type="entry name" value="Pseudouridine synthase"/>
    <property type="match status" value="1"/>
</dbReference>
<evidence type="ECO:0000256" key="1">
    <source>
        <dbReference type="ARBA" id="ARBA00009375"/>
    </source>
</evidence>
<dbReference type="PANTHER" id="PTHR11142:SF0">
    <property type="entry name" value="TRNA PSEUDOURIDINE SYNTHASE-LIKE 1"/>
    <property type="match status" value="1"/>
</dbReference>
<comment type="caution">
    <text evidence="10">The sequence shown here is derived from an EMBL/GenBank/DDBJ whole genome shotgun (WGS) entry which is preliminary data.</text>
</comment>
<evidence type="ECO:0000259" key="9">
    <source>
        <dbReference type="Pfam" id="PF01416"/>
    </source>
</evidence>
<evidence type="ECO:0000256" key="2">
    <source>
        <dbReference type="ARBA" id="ARBA00022694"/>
    </source>
</evidence>
<proteinExistence type="inferred from homology"/>
<keyword evidence="3 4" id="KW-0413">Isomerase</keyword>
<organism evidence="10 11">
    <name type="scientific">Hwanghaeella grinnelliae</name>
    <dbReference type="NCBI Taxonomy" id="2500179"/>
    <lineage>
        <taxon>Bacteria</taxon>
        <taxon>Pseudomonadati</taxon>
        <taxon>Pseudomonadota</taxon>
        <taxon>Alphaproteobacteria</taxon>
        <taxon>Rhodospirillales</taxon>
        <taxon>Rhodospirillaceae</taxon>
        <taxon>Hwanghaeella</taxon>
    </lineage>
</organism>
<comment type="similarity">
    <text evidence="1 4 7">Belongs to the tRNA pseudouridine synthase TruA family.</text>
</comment>
<evidence type="ECO:0000256" key="8">
    <source>
        <dbReference type="SAM" id="MobiDB-lite"/>
    </source>
</evidence>
<dbReference type="InterPro" id="IPR020094">
    <property type="entry name" value="TruA/RsuA/RluB/E/F_N"/>
</dbReference>
<evidence type="ECO:0000256" key="3">
    <source>
        <dbReference type="ARBA" id="ARBA00023235"/>
    </source>
</evidence>
<dbReference type="HAMAP" id="MF_00171">
    <property type="entry name" value="TruA"/>
    <property type="match status" value="1"/>
</dbReference>
<dbReference type="RefSeq" id="WP_127766079.1">
    <property type="nucleotide sequence ID" value="NZ_SADE01000002.1"/>
</dbReference>
<protein>
    <recommendedName>
        <fullName evidence="4">tRNA pseudouridine synthase A</fullName>
        <ecNumber evidence="4">5.4.99.12</ecNumber>
    </recommendedName>
    <alternativeName>
        <fullName evidence="4">tRNA pseudouridine(38-40) synthase</fullName>
    </alternativeName>
    <alternativeName>
        <fullName evidence="4">tRNA pseudouridylate synthase I</fullName>
    </alternativeName>
    <alternativeName>
        <fullName evidence="4">tRNA-uridine isomerase I</fullName>
    </alternativeName>
</protein>
<dbReference type="OrthoDB" id="9811823at2"/>
<dbReference type="InterPro" id="IPR020103">
    <property type="entry name" value="PsdUridine_synth_cat_dom_sf"/>
</dbReference>
<dbReference type="InterPro" id="IPR020097">
    <property type="entry name" value="PsdUridine_synth_TruA_a/b_dom"/>
</dbReference>
<dbReference type="NCBIfam" id="TIGR00071">
    <property type="entry name" value="hisT_truA"/>
    <property type="match status" value="1"/>
</dbReference>
<dbReference type="Pfam" id="PF01416">
    <property type="entry name" value="PseudoU_synth_1"/>
    <property type="match status" value="2"/>
</dbReference>
<dbReference type="PIRSF" id="PIRSF001430">
    <property type="entry name" value="tRNA_psdUrid_synth"/>
    <property type="match status" value="1"/>
</dbReference>
<keyword evidence="11" id="KW-1185">Reference proteome</keyword>
<name>A0A437QPZ6_9PROT</name>
<dbReference type="InterPro" id="IPR001406">
    <property type="entry name" value="PsdUridine_synth_TruA"/>
</dbReference>
<evidence type="ECO:0000256" key="7">
    <source>
        <dbReference type="RuleBase" id="RU003792"/>
    </source>
</evidence>
<comment type="caution">
    <text evidence="4">Lacks conserved residue(s) required for the propagation of feature annotation.</text>
</comment>
<feature type="domain" description="Pseudouridine synthase I TruA alpha/beta" evidence="9">
    <location>
        <begin position="9"/>
        <end position="104"/>
    </location>
</feature>
<dbReference type="CDD" id="cd02570">
    <property type="entry name" value="PseudoU_synth_EcTruA"/>
    <property type="match status" value="1"/>
</dbReference>
<sequence length="250" mass="27856">MQRWKLTLEYDGGPYVGWQRQDNGQTVQQRLEEAAEKLCGCETLVQGAGRTDSGVHALAQVAHVDIAKDLRASQVRDALNFHLRPDPISILEAEPVPDDFHARFSAIGRVYLYRILNRRPPPALDSGKVWHNQRPLDAEAMHEAAQALIGNHDFTSFRSTECQADSPVKTMDRVRVRRAGEEIHVDVAARSFLHNQVRIIVGTLELVGRGKWTPHMVKKALDAKSRSAAGPTAPPGGLYLVSVKYPDEEE</sequence>
<dbReference type="InterPro" id="IPR020095">
    <property type="entry name" value="PsdUridine_synth_TruA_C"/>
</dbReference>
<evidence type="ECO:0000256" key="6">
    <source>
        <dbReference type="PIRSR" id="PIRSR001430-2"/>
    </source>
</evidence>
<comment type="function">
    <text evidence="4">Formation of pseudouridine at positions 38, 39 and 40 in the anticodon stem and loop of transfer RNAs.</text>
</comment>
<feature type="region of interest" description="Disordered" evidence="8">
    <location>
        <begin position="222"/>
        <end position="250"/>
    </location>
</feature>
<dbReference type="Proteomes" id="UP000287447">
    <property type="component" value="Unassembled WGS sequence"/>
</dbReference>
<dbReference type="GO" id="GO:0160147">
    <property type="term" value="F:tRNA pseudouridine(38-40) synthase activity"/>
    <property type="evidence" value="ECO:0007669"/>
    <property type="project" value="UniProtKB-EC"/>
</dbReference>
<comment type="catalytic activity">
    <reaction evidence="4 7">
        <text>uridine(38/39/40) in tRNA = pseudouridine(38/39/40) in tRNA</text>
        <dbReference type="Rhea" id="RHEA:22376"/>
        <dbReference type="Rhea" id="RHEA-COMP:10085"/>
        <dbReference type="Rhea" id="RHEA-COMP:10087"/>
        <dbReference type="ChEBI" id="CHEBI:65314"/>
        <dbReference type="ChEBI" id="CHEBI:65315"/>
        <dbReference type="EC" id="5.4.99.12"/>
    </reaction>
</comment>
<accession>A0A437QPZ6</accession>
<comment type="subunit">
    <text evidence="4">Homodimer.</text>
</comment>
<evidence type="ECO:0000256" key="4">
    <source>
        <dbReference type="HAMAP-Rule" id="MF_00171"/>
    </source>
</evidence>
<evidence type="ECO:0000313" key="10">
    <source>
        <dbReference type="EMBL" id="RVU36603.1"/>
    </source>
</evidence>
<feature type="binding site" evidence="4 6">
    <location>
        <position position="111"/>
    </location>
    <ligand>
        <name>substrate</name>
    </ligand>
</feature>
<dbReference type="Gene3D" id="3.30.70.660">
    <property type="entry name" value="Pseudouridine synthase I, catalytic domain, C-terminal subdomain"/>
    <property type="match status" value="1"/>
</dbReference>
<dbReference type="GO" id="GO:0031119">
    <property type="term" value="P:tRNA pseudouridine synthesis"/>
    <property type="evidence" value="ECO:0007669"/>
    <property type="project" value="UniProtKB-UniRule"/>
</dbReference>
<dbReference type="EMBL" id="SADE01000002">
    <property type="protein sequence ID" value="RVU36603.1"/>
    <property type="molecule type" value="Genomic_DNA"/>
</dbReference>
<gene>
    <name evidence="4 10" type="primary">truA</name>
    <name evidence="10" type="ORF">EOI86_15585</name>
</gene>
<dbReference type="PANTHER" id="PTHR11142">
    <property type="entry name" value="PSEUDOURIDYLATE SYNTHASE"/>
    <property type="match status" value="1"/>
</dbReference>
<evidence type="ECO:0000313" key="11">
    <source>
        <dbReference type="Proteomes" id="UP000287447"/>
    </source>
</evidence>
<evidence type="ECO:0000256" key="5">
    <source>
        <dbReference type="PIRSR" id="PIRSR001430-1"/>
    </source>
</evidence>
<dbReference type="AlphaFoldDB" id="A0A437QPZ6"/>
<dbReference type="Gene3D" id="3.30.70.580">
    <property type="entry name" value="Pseudouridine synthase I, catalytic domain, N-terminal subdomain"/>
    <property type="match status" value="1"/>
</dbReference>
<keyword evidence="2 4" id="KW-0819">tRNA processing</keyword>
<feature type="domain" description="Pseudouridine synthase I TruA alpha/beta" evidence="9">
    <location>
        <begin position="144"/>
        <end position="246"/>
    </location>
</feature>
<feature type="active site" description="Nucleophile" evidence="4 5">
    <location>
        <position position="52"/>
    </location>
</feature>